<protein>
    <submittedName>
        <fullName evidence="12">Ion transporter</fullName>
    </submittedName>
</protein>
<reference evidence="12 13" key="1">
    <citation type="submission" date="2018-01" db="EMBL/GenBank/DDBJ databases">
        <title>Arthrobacter sp. nov., from glaciers in China.</title>
        <authorList>
            <person name="Liu Q."/>
            <person name="Xin Y.-H."/>
        </authorList>
    </citation>
    <scope>NUCLEOTIDE SEQUENCE [LARGE SCALE GENOMIC DNA]</scope>
    <source>
        <strain evidence="12 13">HLT2-12-2</strain>
    </source>
</reference>
<dbReference type="InterPro" id="IPR036318">
    <property type="entry name" value="FAD-bd_PCMH-like_sf"/>
</dbReference>
<dbReference type="InterPro" id="IPR005170">
    <property type="entry name" value="Transptr-assoc_dom"/>
</dbReference>
<dbReference type="InterPro" id="IPR046342">
    <property type="entry name" value="CBS_dom_sf"/>
</dbReference>
<keyword evidence="8 10" id="KW-0472">Membrane</keyword>
<dbReference type="InterPro" id="IPR044751">
    <property type="entry name" value="Ion_transp-like_CBS"/>
</dbReference>
<name>A0A2S3ZWG2_ARTGL</name>
<evidence type="ECO:0000313" key="13">
    <source>
        <dbReference type="Proteomes" id="UP000237061"/>
    </source>
</evidence>
<dbReference type="FunFam" id="3.10.580.10:FF:000002">
    <property type="entry name" value="Magnesium/cobalt efflux protein CorC"/>
    <property type="match status" value="1"/>
</dbReference>
<dbReference type="SUPFAM" id="SSF54631">
    <property type="entry name" value="CBS-domain pair"/>
    <property type="match status" value="1"/>
</dbReference>
<keyword evidence="4 10" id="KW-0812">Transmembrane</keyword>
<keyword evidence="6 10" id="KW-1133">Transmembrane helix</keyword>
<dbReference type="InterPro" id="IPR002550">
    <property type="entry name" value="CNNM"/>
</dbReference>
<keyword evidence="7 9" id="KW-0129">CBS domain</keyword>
<feature type="transmembrane region" description="Helical" evidence="10">
    <location>
        <begin position="63"/>
        <end position="81"/>
    </location>
</feature>
<dbReference type="Pfam" id="PF03471">
    <property type="entry name" value="CorC_HlyC"/>
    <property type="match status" value="1"/>
</dbReference>
<keyword evidence="3" id="KW-1003">Cell membrane</keyword>
<dbReference type="GO" id="GO:0050660">
    <property type="term" value="F:flavin adenine dinucleotide binding"/>
    <property type="evidence" value="ECO:0007669"/>
    <property type="project" value="InterPro"/>
</dbReference>
<feature type="transmembrane region" description="Helical" evidence="10">
    <location>
        <begin position="88"/>
        <end position="108"/>
    </location>
</feature>
<dbReference type="RefSeq" id="WP_103465778.1">
    <property type="nucleotide sequence ID" value="NZ_PPXB01000007.1"/>
</dbReference>
<dbReference type="Pfam" id="PF00571">
    <property type="entry name" value="CBS"/>
    <property type="match status" value="2"/>
</dbReference>
<dbReference type="InterPro" id="IPR000644">
    <property type="entry name" value="CBS_dom"/>
</dbReference>
<evidence type="ECO:0000256" key="4">
    <source>
        <dbReference type="ARBA" id="ARBA00022692"/>
    </source>
</evidence>
<gene>
    <name evidence="12" type="ORF">CVS27_11010</name>
</gene>
<dbReference type="OrthoDB" id="110231at2"/>
<proteinExistence type="inferred from homology"/>
<evidence type="ECO:0000256" key="10">
    <source>
        <dbReference type="SAM" id="Phobius"/>
    </source>
</evidence>
<sequence length="454" mass="49672">MMLVVLPVMGLVFMAIAALLSAIESALNFFPRHDAETVAAHGRGTSLLKILADPMAHLNALRFWRVWCEMAAAIAVALFLVRLLGNEWLAGLVATGVMAVLGFVMVGVSPRRLGRLYATSLVGRTAWLVHFLTRILGPVPHWLIRVGALFSKDAPTRDESFVSEEEFREFVDRASESEMIEDSEADLIHSVFDLGETMVRAVMVPRTDILSIEQDATLEEALEAFLASGFSRIPVIGESSDHILGILYLKDLVASLYRHSVADARPRVDQLARSVRYVPESKPVDDLLKELQQESTHVAIVVDEYGGTAGLVTLEDLIEEIVGEIADEYDLVSPEVQKLGENKYRISARMAVDELGELFGKDIDDDEVDTVGGFLAKHLGKIPSLGSSVDVNGILLVADRMEASRNRVSHVIASVVEPAHNGSISSQYVTKFKHDGGTAAAANPTQQDHRSDHE</sequence>
<evidence type="ECO:0000256" key="9">
    <source>
        <dbReference type="PROSITE-ProRule" id="PRU00703"/>
    </source>
</evidence>
<evidence type="ECO:0000256" key="2">
    <source>
        <dbReference type="ARBA" id="ARBA00006337"/>
    </source>
</evidence>
<dbReference type="Gene3D" id="3.30.465.10">
    <property type="match status" value="1"/>
</dbReference>
<dbReference type="AlphaFoldDB" id="A0A2S3ZWG2"/>
<evidence type="ECO:0000256" key="8">
    <source>
        <dbReference type="ARBA" id="ARBA00023136"/>
    </source>
</evidence>
<feature type="domain" description="CBS" evidence="11">
    <location>
        <begin position="203"/>
        <end position="264"/>
    </location>
</feature>
<dbReference type="GO" id="GO:0005886">
    <property type="term" value="C:plasma membrane"/>
    <property type="evidence" value="ECO:0007669"/>
    <property type="project" value="UniProtKB-SubCell"/>
</dbReference>
<evidence type="ECO:0000256" key="7">
    <source>
        <dbReference type="ARBA" id="ARBA00023122"/>
    </source>
</evidence>
<dbReference type="CDD" id="cd04590">
    <property type="entry name" value="CBS_pair_CorC_HlyC_assoc"/>
    <property type="match status" value="1"/>
</dbReference>
<dbReference type="Proteomes" id="UP000237061">
    <property type="component" value="Unassembled WGS sequence"/>
</dbReference>
<dbReference type="PANTHER" id="PTHR22777">
    <property type="entry name" value="HEMOLYSIN-RELATED"/>
    <property type="match status" value="1"/>
</dbReference>
<dbReference type="EMBL" id="PPXC01000007">
    <property type="protein sequence ID" value="POH73429.1"/>
    <property type="molecule type" value="Genomic_DNA"/>
</dbReference>
<keyword evidence="5" id="KW-0677">Repeat</keyword>
<comment type="caution">
    <text evidence="12">The sequence shown here is derived from an EMBL/GenBank/DDBJ whole genome shotgun (WGS) entry which is preliminary data.</text>
</comment>
<evidence type="ECO:0000313" key="12">
    <source>
        <dbReference type="EMBL" id="POH73429.1"/>
    </source>
</evidence>
<evidence type="ECO:0000259" key="11">
    <source>
        <dbReference type="PROSITE" id="PS51371"/>
    </source>
</evidence>
<dbReference type="SMART" id="SM00116">
    <property type="entry name" value="CBS"/>
    <property type="match status" value="2"/>
</dbReference>
<dbReference type="Gene3D" id="3.10.580.10">
    <property type="entry name" value="CBS-domain"/>
    <property type="match status" value="1"/>
</dbReference>
<dbReference type="InterPro" id="IPR016169">
    <property type="entry name" value="FAD-bd_PCMH_sub2"/>
</dbReference>
<evidence type="ECO:0000256" key="1">
    <source>
        <dbReference type="ARBA" id="ARBA00004651"/>
    </source>
</evidence>
<dbReference type="SUPFAM" id="SSF56176">
    <property type="entry name" value="FAD-binding/transporter-associated domain-like"/>
    <property type="match status" value="1"/>
</dbReference>
<keyword evidence="13" id="KW-1185">Reference proteome</keyword>
<comment type="similarity">
    <text evidence="2">Belongs to the UPF0053 family.</text>
</comment>
<evidence type="ECO:0000256" key="5">
    <source>
        <dbReference type="ARBA" id="ARBA00022737"/>
    </source>
</evidence>
<comment type="subcellular location">
    <subcellularLocation>
        <location evidence="1">Cell membrane</location>
        <topology evidence="1">Multi-pass membrane protein</topology>
    </subcellularLocation>
</comment>
<accession>A0A2S3ZWG2</accession>
<dbReference type="PANTHER" id="PTHR22777:SF32">
    <property type="entry name" value="UPF0053 INNER MEMBRANE PROTEIN YFJD"/>
    <property type="match status" value="1"/>
</dbReference>
<feature type="domain" description="CBS" evidence="11">
    <location>
        <begin position="271"/>
        <end position="328"/>
    </location>
</feature>
<dbReference type="Pfam" id="PF01595">
    <property type="entry name" value="CNNM"/>
    <property type="match status" value="1"/>
</dbReference>
<evidence type="ECO:0000256" key="3">
    <source>
        <dbReference type="ARBA" id="ARBA00022475"/>
    </source>
</evidence>
<dbReference type="PROSITE" id="PS51371">
    <property type="entry name" value="CBS"/>
    <property type="match status" value="2"/>
</dbReference>
<dbReference type="SMART" id="SM01091">
    <property type="entry name" value="CorC_HlyC"/>
    <property type="match status" value="1"/>
</dbReference>
<evidence type="ECO:0000256" key="6">
    <source>
        <dbReference type="ARBA" id="ARBA00022989"/>
    </source>
</evidence>
<organism evidence="12 13">
    <name type="scientific">Arthrobacter glacialis</name>
    <dbReference type="NCBI Taxonomy" id="1664"/>
    <lineage>
        <taxon>Bacteria</taxon>
        <taxon>Bacillati</taxon>
        <taxon>Actinomycetota</taxon>
        <taxon>Actinomycetes</taxon>
        <taxon>Micrococcales</taxon>
        <taxon>Micrococcaceae</taxon>
        <taxon>Arthrobacter</taxon>
    </lineage>
</organism>